<dbReference type="InterPro" id="IPR011990">
    <property type="entry name" value="TPR-like_helical_dom_sf"/>
</dbReference>
<name>A0AAU8CYW9_9HYPH</name>
<organism evidence="2">
    <name type="scientific">Mesorhizobium sp. WSM2240</name>
    <dbReference type="NCBI Taxonomy" id="3228851"/>
    <lineage>
        <taxon>Bacteria</taxon>
        <taxon>Pseudomonadati</taxon>
        <taxon>Pseudomonadota</taxon>
        <taxon>Alphaproteobacteria</taxon>
        <taxon>Hyphomicrobiales</taxon>
        <taxon>Phyllobacteriaceae</taxon>
        <taxon>Mesorhizobium</taxon>
    </lineage>
</organism>
<keyword evidence="1" id="KW-0802">TPR repeat</keyword>
<gene>
    <name evidence="2" type="ORF">ABVK50_12185</name>
</gene>
<dbReference type="EMBL" id="CP159253">
    <property type="protein sequence ID" value="XCG51181.1"/>
    <property type="molecule type" value="Genomic_DNA"/>
</dbReference>
<dbReference type="RefSeq" id="WP_353641308.1">
    <property type="nucleotide sequence ID" value="NZ_CP159253.1"/>
</dbReference>
<accession>A0AAU8CYW9</accession>
<dbReference type="SUPFAM" id="SSF48452">
    <property type="entry name" value="TPR-like"/>
    <property type="match status" value="1"/>
</dbReference>
<dbReference type="PROSITE" id="PS50005">
    <property type="entry name" value="TPR"/>
    <property type="match status" value="1"/>
</dbReference>
<feature type="repeat" description="TPR" evidence="1">
    <location>
        <begin position="271"/>
        <end position="304"/>
    </location>
</feature>
<dbReference type="AlphaFoldDB" id="A0AAU8CYW9"/>
<dbReference type="InterPro" id="IPR019734">
    <property type="entry name" value="TPR_rpt"/>
</dbReference>
<dbReference type="Gene3D" id="3.40.50.2000">
    <property type="entry name" value="Glycogen Phosphorylase B"/>
    <property type="match status" value="1"/>
</dbReference>
<evidence type="ECO:0000313" key="2">
    <source>
        <dbReference type="EMBL" id="XCG51181.1"/>
    </source>
</evidence>
<dbReference type="SUPFAM" id="SSF53756">
    <property type="entry name" value="UDP-Glycosyltransferase/glycogen phosphorylase"/>
    <property type="match status" value="1"/>
</dbReference>
<evidence type="ECO:0000256" key="1">
    <source>
        <dbReference type="PROSITE-ProRule" id="PRU00339"/>
    </source>
</evidence>
<proteinExistence type="predicted"/>
<protein>
    <submittedName>
        <fullName evidence="2">Uncharacterized protein</fullName>
    </submittedName>
</protein>
<sequence length="660" mass="72849">MAPALRAARQATAAPAEAVIAKAVEALPVELVPLNAEMLKASLLSSLRKGRIDGDAKRLVTAHLGAPPADQKTIIMVLLTLIAPRRIPEFLSSFEEADKDPSLHIKIAHRAMECGDIATARGSLGKARDLEGAHRAIELEIAEATLASMVEDAGTASTAISKILDHPEATFKDLVSGLSLADGTCSELIPQFLQKMQEIAHGAHRLTVARQIYEFGDDPNVGMREMAALLHDKKLSENSAYWIARYLRHAGYLPEAAAMFSALAQKNAQNPKPHLELAEIAIEDGDYRRALKLVGKARQLTPADKLLFSPAEFTAYAAMGKFDTAWSLYKKRATHQQMQQGYLQDRYYSNFDKWLASDNRMLVAVSGLGDEIRWSSGYSHLPYGREQQVITCDPRLHPLFVRSFPSLQFLPVKRRYKVVNRIAGPNYDNVPTAELTYFFDNSGWDAALRSDRVTTMYDAVGSLLPAREAFGQKEPLLIADPEKVKQWAAKLPTNNLPKIGLSWRSDLLSYARTQHYTEIDSILDLIRSRRAHWYILQSELTDEERQRVLEAAGGNAVFAKDICDIRDDMDGTAAFLKCLDVVVAPATANLELAGAVGTPAVLMSRSNHVSWRILEDSRDIWFSNVVHAQVPLSLDLTGRRLVGVVHDKIAAIIAGDTANG</sequence>
<dbReference type="Gene3D" id="1.25.40.10">
    <property type="entry name" value="Tetratricopeptide repeat domain"/>
    <property type="match status" value="1"/>
</dbReference>
<reference evidence="2" key="1">
    <citation type="submission" date="2024-06" db="EMBL/GenBank/DDBJ databases">
        <title>Mesorhizobium karijinii sp. nov., a symbiont of the iconic Swainsona formosa from arid Australia.</title>
        <authorList>
            <person name="Hill Y.J."/>
            <person name="Watkin E.L.J."/>
            <person name="O'Hara G.W."/>
            <person name="Terpolilli J."/>
            <person name="Tye M.L."/>
            <person name="Kohlmeier M.G."/>
        </authorList>
    </citation>
    <scope>NUCLEOTIDE SEQUENCE</scope>
    <source>
        <strain evidence="2">WSM2240</strain>
    </source>
</reference>